<keyword evidence="1" id="KW-0812">Transmembrane</keyword>
<dbReference type="EMBL" id="JBBPBM010000004">
    <property type="protein sequence ID" value="KAK8590114.1"/>
    <property type="molecule type" value="Genomic_DNA"/>
</dbReference>
<organism evidence="2 3">
    <name type="scientific">Hibiscus sabdariffa</name>
    <name type="common">roselle</name>
    <dbReference type="NCBI Taxonomy" id="183260"/>
    <lineage>
        <taxon>Eukaryota</taxon>
        <taxon>Viridiplantae</taxon>
        <taxon>Streptophyta</taxon>
        <taxon>Embryophyta</taxon>
        <taxon>Tracheophyta</taxon>
        <taxon>Spermatophyta</taxon>
        <taxon>Magnoliopsida</taxon>
        <taxon>eudicotyledons</taxon>
        <taxon>Gunneridae</taxon>
        <taxon>Pentapetalae</taxon>
        <taxon>rosids</taxon>
        <taxon>malvids</taxon>
        <taxon>Malvales</taxon>
        <taxon>Malvaceae</taxon>
        <taxon>Malvoideae</taxon>
        <taxon>Hibiscus</taxon>
    </lineage>
</organism>
<reference evidence="2 3" key="1">
    <citation type="journal article" date="2024" name="G3 (Bethesda)">
        <title>Genome assembly of Hibiscus sabdariffa L. provides insights into metabolisms of medicinal natural products.</title>
        <authorList>
            <person name="Kim T."/>
        </authorList>
    </citation>
    <scope>NUCLEOTIDE SEQUENCE [LARGE SCALE GENOMIC DNA]</scope>
    <source>
        <strain evidence="2">TK-2024</strain>
        <tissue evidence="2">Old leaves</tissue>
    </source>
</reference>
<sequence>MLLFLHSPSPPTQLHSSSPNTLFSSFSTAQSNNSIFSTSQSTPPNIKAYNVDDGVPEGYVFVEKPQEDIELFMIVAPQNFSKGMEMAVEESGRKLSCLVTNAFFWFAKEMALENGYPFILLGLVPSLLMFILIY</sequence>
<name>A0ABR2G1G0_9ROSI</name>
<feature type="transmembrane region" description="Helical" evidence="1">
    <location>
        <begin position="115"/>
        <end position="133"/>
    </location>
</feature>
<gene>
    <name evidence="2" type="ORF">V6N12_024497</name>
</gene>
<keyword evidence="1" id="KW-1133">Transmembrane helix</keyword>
<dbReference type="SUPFAM" id="SSF53756">
    <property type="entry name" value="UDP-Glycosyltransferase/glycogen phosphorylase"/>
    <property type="match status" value="1"/>
</dbReference>
<evidence type="ECO:0000256" key="1">
    <source>
        <dbReference type="SAM" id="Phobius"/>
    </source>
</evidence>
<dbReference type="Proteomes" id="UP001472677">
    <property type="component" value="Unassembled WGS sequence"/>
</dbReference>
<evidence type="ECO:0000313" key="2">
    <source>
        <dbReference type="EMBL" id="KAK8590114.1"/>
    </source>
</evidence>
<keyword evidence="1" id="KW-0472">Membrane</keyword>
<evidence type="ECO:0000313" key="3">
    <source>
        <dbReference type="Proteomes" id="UP001472677"/>
    </source>
</evidence>
<comment type="caution">
    <text evidence="2">The sequence shown here is derived from an EMBL/GenBank/DDBJ whole genome shotgun (WGS) entry which is preliminary data.</text>
</comment>
<protein>
    <submittedName>
        <fullName evidence="2">Uncharacterized protein</fullName>
    </submittedName>
</protein>
<proteinExistence type="predicted"/>
<keyword evidence="3" id="KW-1185">Reference proteome</keyword>
<dbReference type="Gene3D" id="3.40.50.2000">
    <property type="entry name" value="Glycogen Phosphorylase B"/>
    <property type="match status" value="1"/>
</dbReference>
<accession>A0ABR2G1G0</accession>